<proteinExistence type="predicted"/>
<evidence type="ECO:0000313" key="2">
    <source>
        <dbReference type="Proteomes" id="UP000489600"/>
    </source>
</evidence>
<reference evidence="1" key="1">
    <citation type="submission" date="2019-07" db="EMBL/GenBank/DDBJ databases">
        <authorList>
            <person name="Dittberner H."/>
        </authorList>
    </citation>
    <scope>NUCLEOTIDE SEQUENCE [LARGE SCALE GENOMIC DNA]</scope>
</reference>
<dbReference type="Proteomes" id="UP000489600">
    <property type="component" value="Unassembled WGS sequence"/>
</dbReference>
<dbReference type="AlphaFoldDB" id="A0A565BSM3"/>
<accession>A0A565BSM3</accession>
<protein>
    <submittedName>
        <fullName evidence="1">Uncharacterized protein</fullName>
    </submittedName>
</protein>
<comment type="caution">
    <text evidence="1">The sequence shown here is derived from an EMBL/GenBank/DDBJ whole genome shotgun (WGS) entry which is preliminary data.</text>
</comment>
<dbReference type="EMBL" id="CABITT030000005">
    <property type="protein sequence ID" value="VVB04362.1"/>
    <property type="molecule type" value="Genomic_DNA"/>
</dbReference>
<evidence type="ECO:0000313" key="1">
    <source>
        <dbReference type="EMBL" id="VVB04362.1"/>
    </source>
</evidence>
<gene>
    <name evidence="1" type="ORF">ANE_LOCUS14806</name>
</gene>
<keyword evidence="2" id="KW-1185">Reference proteome</keyword>
<name>A0A565BSM3_9BRAS</name>
<sequence>MSVYGDVGGGDYCDKFGTFLEKAKRNFTISIDGVSISAKEILEVAERTRNMPAKMVDEKDFVFLNK</sequence>
<organism evidence="1 2">
    <name type="scientific">Arabis nemorensis</name>
    <dbReference type="NCBI Taxonomy" id="586526"/>
    <lineage>
        <taxon>Eukaryota</taxon>
        <taxon>Viridiplantae</taxon>
        <taxon>Streptophyta</taxon>
        <taxon>Embryophyta</taxon>
        <taxon>Tracheophyta</taxon>
        <taxon>Spermatophyta</taxon>
        <taxon>Magnoliopsida</taxon>
        <taxon>eudicotyledons</taxon>
        <taxon>Gunneridae</taxon>
        <taxon>Pentapetalae</taxon>
        <taxon>rosids</taxon>
        <taxon>malvids</taxon>
        <taxon>Brassicales</taxon>
        <taxon>Brassicaceae</taxon>
        <taxon>Arabideae</taxon>
        <taxon>Arabis</taxon>
    </lineage>
</organism>